<dbReference type="InterPro" id="IPR050214">
    <property type="entry name" value="Cys_Synth/Cystath_Beta-Synth"/>
</dbReference>
<dbReference type="InterPro" id="IPR001926">
    <property type="entry name" value="TrpB-like_PALP"/>
</dbReference>
<comment type="cofactor">
    <cofactor evidence="1">
        <name>pyridoxal 5'-phosphate</name>
        <dbReference type="ChEBI" id="CHEBI:597326"/>
    </cofactor>
</comment>
<protein>
    <recommendedName>
        <fullName evidence="4">cysteine synthase</fullName>
        <ecNumber evidence="4">2.5.1.47</ecNumber>
    </recommendedName>
</protein>
<evidence type="ECO:0000256" key="1">
    <source>
        <dbReference type="ARBA" id="ARBA00001933"/>
    </source>
</evidence>
<evidence type="ECO:0000256" key="7">
    <source>
        <dbReference type="ARBA" id="ARBA00022898"/>
    </source>
</evidence>
<comment type="catalytic activity">
    <reaction evidence="9">
        <text>O-acetyl-L-serine + hydrogen sulfide = L-cysteine + acetate</text>
        <dbReference type="Rhea" id="RHEA:14829"/>
        <dbReference type="ChEBI" id="CHEBI:29919"/>
        <dbReference type="ChEBI" id="CHEBI:30089"/>
        <dbReference type="ChEBI" id="CHEBI:35235"/>
        <dbReference type="ChEBI" id="CHEBI:58340"/>
        <dbReference type="EC" id="2.5.1.47"/>
    </reaction>
</comment>
<dbReference type="GO" id="GO:0004124">
    <property type="term" value="F:cysteine synthase activity"/>
    <property type="evidence" value="ECO:0007669"/>
    <property type="project" value="UniProtKB-EC"/>
</dbReference>
<comment type="similarity">
    <text evidence="3">Belongs to the cysteine synthase/cystathionine beta-synthase family.</text>
</comment>
<sequence length="323" mass="34089">MRSPPAHRASPPMPVENALDAIGNTPVVRLRRVVPAGCASVFVKLEFFNPTGSYKDRMARAMVEEAERRGVLKPGMTVVEYTGGSTGSSLAFVCAVKGYRFRVVSSDAFAPEKLKTMAAFGAALDLVHSPSGNITPALIPAMMRRAGELAADGDCYGTDQFNNRDALIGYEEIGTELLEQFPGGISAFCGGVGVAGMLMGVARALKRAAPRTRIVALEPASSPVISTGRAGEHHVEGLGVGFVPPLLDRQLLDEVRCVPEAAARDMCRRLARDEGLLVGISSGLNVVAALELARELGPDATVVTVACDTGLKYMASELFARDA</sequence>
<dbReference type="EC" id="2.5.1.47" evidence="4"/>
<dbReference type="OrthoDB" id="9805733at2"/>
<gene>
    <name evidence="12" type="ORF">EV699_1235</name>
</gene>
<evidence type="ECO:0000259" key="11">
    <source>
        <dbReference type="Pfam" id="PF00291"/>
    </source>
</evidence>
<dbReference type="RefSeq" id="WP_132545105.1">
    <property type="nucleotide sequence ID" value="NZ_SLWY01000023.1"/>
</dbReference>
<keyword evidence="10" id="KW-0472">Membrane</keyword>
<keyword evidence="10" id="KW-1133">Transmembrane helix</keyword>
<evidence type="ECO:0000256" key="6">
    <source>
        <dbReference type="ARBA" id="ARBA00022679"/>
    </source>
</evidence>
<accession>A0A4R2L657</accession>
<evidence type="ECO:0000256" key="9">
    <source>
        <dbReference type="ARBA" id="ARBA00047931"/>
    </source>
</evidence>
<dbReference type="CDD" id="cd01561">
    <property type="entry name" value="CBS_like"/>
    <property type="match status" value="1"/>
</dbReference>
<evidence type="ECO:0000256" key="4">
    <source>
        <dbReference type="ARBA" id="ARBA00012681"/>
    </source>
</evidence>
<keyword evidence="6" id="KW-0808">Transferase</keyword>
<dbReference type="AlphaFoldDB" id="A0A4R2L657"/>
<feature type="transmembrane region" description="Helical" evidence="10">
    <location>
        <begin position="185"/>
        <end position="205"/>
    </location>
</feature>
<dbReference type="EMBL" id="SLWY01000023">
    <property type="protein sequence ID" value="TCO78128.1"/>
    <property type="molecule type" value="Genomic_DNA"/>
</dbReference>
<evidence type="ECO:0000256" key="8">
    <source>
        <dbReference type="ARBA" id="ARBA00023192"/>
    </source>
</evidence>
<evidence type="ECO:0000256" key="3">
    <source>
        <dbReference type="ARBA" id="ARBA00007103"/>
    </source>
</evidence>
<evidence type="ECO:0000256" key="5">
    <source>
        <dbReference type="ARBA" id="ARBA00022605"/>
    </source>
</evidence>
<dbReference type="Proteomes" id="UP000295765">
    <property type="component" value="Unassembled WGS sequence"/>
</dbReference>
<evidence type="ECO:0000256" key="2">
    <source>
        <dbReference type="ARBA" id="ARBA00004962"/>
    </source>
</evidence>
<keyword evidence="5" id="KW-0028">Amino-acid biosynthesis</keyword>
<dbReference type="Pfam" id="PF00291">
    <property type="entry name" value="PALP"/>
    <property type="match status" value="1"/>
</dbReference>
<dbReference type="Gene3D" id="3.40.50.1100">
    <property type="match status" value="2"/>
</dbReference>
<organism evidence="12 13">
    <name type="scientific">Plasticicumulans lactativorans</name>
    <dbReference type="NCBI Taxonomy" id="1133106"/>
    <lineage>
        <taxon>Bacteria</taxon>
        <taxon>Pseudomonadati</taxon>
        <taxon>Pseudomonadota</taxon>
        <taxon>Gammaproteobacteria</taxon>
        <taxon>Candidatus Competibacteraceae</taxon>
        <taxon>Plasticicumulans</taxon>
    </lineage>
</organism>
<reference evidence="12 13" key="1">
    <citation type="submission" date="2019-03" db="EMBL/GenBank/DDBJ databases">
        <title>Genomic Encyclopedia of Type Strains, Phase IV (KMG-IV): sequencing the most valuable type-strain genomes for metagenomic binning, comparative biology and taxonomic classification.</title>
        <authorList>
            <person name="Goeker M."/>
        </authorList>
    </citation>
    <scope>NUCLEOTIDE SEQUENCE [LARGE SCALE GENOMIC DNA]</scope>
    <source>
        <strain evidence="12 13">DSM 25287</strain>
    </source>
</reference>
<comment type="pathway">
    <text evidence="2">Amino-acid biosynthesis; L-cysteine biosynthesis; L-cysteine from L-serine: step 2/2.</text>
</comment>
<keyword evidence="8" id="KW-0198">Cysteine biosynthesis</keyword>
<name>A0A4R2L657_9GAMM</name>
<dbReference type="PANTHER" id="PTHR10314">
    <property type="entry name" value="CYSTATHIONINE BETA-SYNTHASE"/>
    <property type="match status" value="1"/>
</dbReference>
<dbReference type="FunFam" id="3.40.50.1100:FF:000006">
    <property type="entry name" value="Cysteine synthase"/>
    <property type="match status" value="1"/>
</dbReference>
<evidence type="ECO:0000313" key="12">
    <source>
        <dbReference type="EMBL" id="TCO78128.1"/>
    </source>
</evidence>
<dbReference type="InterPro" id="IPR036052">
    <property type="entry name" value="TrpB-like_PALP_sf"/>
</dbReference>
<evidence type="ECO:0000256" key="10">
    <source>
        <dbReference type="SAM" id="Phobius"/>
    </source>
</evidence>
<evidence type="ECO:0000313" key="13">
    <source>
        <dbReference type="Proteomes" id="UP000295765"/>
    </source>
</evidence>
<keyword evidence="13" id="KW-1185">Reference proteome</keyword>
<proteinExistence type="inferred from homology"/>
<comment type="caution">
    <text evidence="12">The sequence shown here is derived from an EMBL/GenBank/DDBJ whole genome shotgun (WGS) entry which is preliminary data.</text>
</comment>
<keyword evidence="7" id="KW-0663">Pyridoxal phosphate</keyword>
<dbReference type="SUPFAM" id="SSF53686">
    <property type="entry name" value="Tryptophan synthase beta subunit-like PLP-dependent enzymes"/>
    <property type="match status" value="1"/>
</dbReference>
<keyword evidence="10" id="KW-0812">Transmembrane</keyword>
<feature type="domain" description="Tryptophan synthase beta chain-like PALP" evidence="11">
    <location>
        <begin position="20"/>
        <end position="308"/>
    </location>
</feature>